<dbReference type="Pfam" id="PF08327">
    <property type="entry name" value="AHSA1"/>
    <property type="match status" value="1"/>
</dbReference>
<dbReference type="Gene3D" id="3.30.530.20">
    <property type="match status" value="1"/>
</dbReference>
<dbReference type="EMBL" id="AAXU02000001">
    <property type="protein sequence ID" value="EAZ82307.1"/>
    <property type="molecule type" value="Genomic_DNA"/>
</dbReference>
<dbReference type="CDD" id="cd07814">
    <property type="entry name" value="SRPBCC_CalC_Aha1-like"/>
    <property type="match status" value="1"/>
</dbReference>
<name>A3HVY5_9BACT</name>
<evidence type="ECO:0000256" key="1">
    <source>
        <dbReference type="ARBA" id="ARBA00006817"/>
    </source>
</evidence>
<dbReference type="InterPro" id="IPR013538">
    <property type="entry name" value="ASHA1/2-like_C"/>
</dbReference>
<organism evidence="3 4">
    <name type="scientific">Algoriphagus machipongonensis</name>
    <dbReference type="NCBI Taxonomy" id="388413"/>
    <lineage>
        <taxon>Bacteria</taxon>
        <taxon>Pseudomonadati</taxon>
        <taxon>Bacteroidota</taxon>
        <taxon>Cytophagia</taxon>
        <taxon>Cytophagales</taxon>
        <taxon>Cyclobacteriaceae</taxon>
        <taxon>Algoriphagus</taxon>
    </lineage>
</organism>
<protein>
    <submittedName>
        <fullName evidence="3">2-oxoglutarate dehydrogenase complex, dehydrogenase component</fullName>
    </submittedName>
</protein>
<evidence type="ECO:0000313" key="4">
    <source>
        <dbReference type="Proteomes" id="UP000003919"/>
    </source>
</evidence>
<keyword evidence="4" id="KW-1185">Reference proteome</keyword>
<dbReference type="eggNOG" id="COG3832">
    <property type="taxonomic scope" value="Bacteria"/>
</dbReference>
<feature type="domain" description="Activator of Hsp90 ATPase homologue 1/2-like C-terminal" evidence="2">
    <location>
        <begin position="14"/>
        <end position="150"/>
    </location>
</feature>
<dbReference type="AlphaFoldDB" id="A3HVY5"/>
<sequence length="152" mass="17539">MKDFKKLSFEILINAPVEKVYRIMIEKSSYEVWTSIFSPSSTFEGSWSEGSKILFVGIDENGKKGGMVSRIDKNIPNEYLSIEHLGELRDGMEILDTPEVQAWSGAHENYIFEVKGDETLLKIELDTNQEYEDYFAGMWPKALKKLKEICER</sequence>
<accession>A3HVY5</accession>
<comment type="similarity">
    <text evidence="1">Belongs to the AHA1 family.</text>
</comment>
<dbReference type="STRING" id="388413.ALPR1_03660"/>
<dbReference type="RefSeq" id="WP_008198450.1">
    <property type="nucleotide sequence ID" value="NZ_CM001023.1"/>
</dbReference>
<dbReference type="InterPro" id="IPR023393">
    <property type="entry name" value="START-like_dom_sf"/>
</dbReference>
<proteinExistence type="inferred from homology"/>
<dbReference type="EMBL" id="CM001023">
    <property type="protein sequence ID" value="EAZ82307.1"/>
    <property type="molecule type" value="Genomic_DNA"/>
</dbReference>
<comment type="caution">
    <text evidence="3">The sequence shown here is derived from an EMBL/GenBank/DDBJ whole genome shotgun (WGS) entry which is preliminary data.</text>
</comment>
<evidence type="ECO:0000313" key="3">
    <source>
        <dbReference type="EMBL" id="EAZ82307.1"/>
    </source>
</evidence>
<dbReference type="HOGENOM" id="CLU_146109_0_0_10"/>
<reference evidence="3 4" key="1">
    <citation type="journal article" date="2011" name="J. Bacteriol.">
        <title>Complete genome sequence of Algoriphagus sp. PR1, bacterial prey of a colony-forming choanoflagellate.</title>
        <authorList>
            <person name="Alegado R.A."/>
            <person name="Ferriera S."/>
            <person name="Nusbaum C."/>
            <person name="Young S.K."/>
            <person name="Zeng Q."/>
            <person name="Imamovic A."/>
            <person name="Fairclough S.R."/>
            <person name="King N."/>
        </authorList>
    </citation>
    <scope>NUCLEOTIDE SEQUENCE [LARGE SCALE GENOMIC DNA]</scope>
    <source>
        <strain evidence="3 4">PR1</strain>
    </source>
</reference>
<evidence type="ECO:0000259" key="2">
    <source>
        <dbReference type="Pfam" id="PF08327"/>
    </source>
</evidence>
<gene>
    <name evidence="3" type="ORF">ALPR1_03660</name>
</gene>
<dbReference type="SUPFAM" id="SSF55961">
    <property type="entry name" value="Bet v1-like"/>
    <property type="match status" value="1"/>
</dbReference>
<dbReference type="Proteomes" id="UP000003919">
    <property type="component" value="Chromosome"/>
</dbReference>